<dbReference type="STRING" id="441112.SAMN04488094_108151"/>
<gene>
    <name evidence="1" type="ORF">SAMN04488094_108151</name>
</gene>
<protein>
    <recommendedName>
        <fullName evidence="3">Sulfotransferase family protein</fullName>
    </recommendedName>
</protein>
<evidence type="ECO:0000313" key="1">
    <source>
        <dbReference type="EMBL" id="SFC73066.1"/>
    </source>
</evidence>
<organism evidence="1 2">
    <name type="scientific">Tropicimonas isoalkanivorans</name>
    <dbReference type="NCBI Taxonomy" id="441112"/>
    <lineage>
        <taxon>Bacteria</taxon>
        <taxon>Pseudomonadati</taxon>
        <taxon>Pseudomonadota</taxon>
        <taxon>Alphaproteobacteria</taxon>
        <taxon>Rhodobacterales</taxon>
        <taxon>Roseobacteraceae</taxon>
        <taxon>Tropicimonas</taxon>
    </lineage>
</organism>
<evidence type="ECO:0008006" key="3">
    <source>
        <dbReference type="Google" id="ProtNLM"/>
    </source>
</evidence>
<proteinExistence type="predicted"/>
<name>A0A1I1LJE0_9RHOB</name>
<dbReference type="AlphaFoldDB" id="A0A1I1LJE0"/>
<dbReference type="RefSeq" id="WP_093361340.1">
    <property type="nucleotide sequence ID" value="NZ_FOLG01000008.1"/>
</dbReference>
<sequence>MQTGGAQANVEGDVSASLAQKTLIVHVGDHKTGSTTIQHAFAKKQVLIGGECPVYTSPLNHNYLPGLFRAVLDTPNSPDGKKAHQRLSQLAEKLAEPGPRVSVISAEQFEAFNPVRLHQLLNKYFGGSFDRIRIVAYVRPHLQRLVSSHAERIKIGAYSDDLESFFDLCMREKLFLYAPRFKQWCEVFGDDFVLRPFLRSALENGSLLDDFIVASLGQVDFTLAQSDNQNESLSLEDLLRVKYLHGKIGQKGGGFHHNYGWMLARVIGAMPNGETTTKVRIHRDLAERAGEHYLEDARELDKAMFGGAPLMEKTIQADIDSACSVPQASCAEDIFSASEIRSLLLCSQIIEEMLGNGETPWVKYFHKRRLAEMHGDG</sequence>
<dbReference type="SUPFAM" id="SSF52540">
    <property type="entry name" value="P-loop containing nucleoside triphosphate hydrolases"/>
    <property type="match status" value="1"/>
</dbReference>
<keyword evidence="2" id="KW-1185">Reference proteome</keyword>
<dbReference type="EMBL" id="FOLG01000008">
    <property type="protein sequence ID" value="SFC73066.1"/>
    <property type="molecule type" value="Genomic_DNA"/>
</dbReference>
<accession>A0A1I1LJE0</accession>
<evidence type="ECO:0000313" key="2">
    <source>
        <dbReference type="Proteomes" id="UP000198728"/>
    </source>
</evidence>
<dbReference type="Proteomes" id="UP000198728">
    <property type="component" value="Unassembled WGS sequence"/>
</dbReference>
<dbReference type="OrthoDB" id="547419at2"/>
<dbReference type="InterPro" id="IPR027417">
    <property type="entry name" value="P-loop_NTPase"/>
</dbReference>
<reference evidence="1 2" key="1">
    <citation type="submission" date="2016-10" db="EMBL/GenBank/DDBJ databases">
        <authorList>
            <person name="de Groot N.N."/>
        </authorList>
    </citation>
    <scope>NUCLEOTIDE SEQUENCE [LARGE SCALE GENOMIC DNA]</scope>
    <source>
        <strain evidence="1 2">DSM 19548</strain>
    </source>
</reference>